<gene>
    <name evidence="1" type="ORF">CAL15_15850</name>
</gene>
<dbReference type="Gene3D" id="1.10.10.10">
    <property type="entry name" value="Winged helix-like DNA-binding domain superfamily/Winged helix DNA-binding domain"/>
    <property type="match status" value="1"/>
</dbReference>
<dbReference type="SUPFAM" id="SSF46785">
    <property type="entry name" value="Winged helix' DNA-binding domain"/>
    <property type="match status" value="1"/>
</dbReference>
<dbReference type="STRING" id="463040.CAL15_15850"/>
<dbReference type="Proteomes" id="UP000194161">
    <property type="component" value="Chromosome"/>
</dbReference>
<dbReference type="InterPro" id="IPR036390">
    <property type="entry name" value="WH_DNA-bd_sf"/>
</dbReference>
<accession>A0A1W6ZEF8</accession>
<dbReference type="OrthoDB" id="122135at2"/>
<name>A0A1W6ZEF8_9BORD</name>
<dbReference type="KEGG" id="bgm:CAL15_15850"/>
<protein>
    <submittedName>
        <fullName evidence="1">Uncharacterized protein</fullName>
    </submittedName>
</protein>
<organism evidence="1 2">
    <name type="scientific">Bordetella genomosp. 13</name>
    <dbReference type="NCBI Taxonomy" id="463040"/>
    <lineage>
        <taxon>Bacteria</taxon>
        <taxon>Pseudomonadati</taxon>
        <taxon>Pseudomonadota</taxon>
        <taxon>Betaproteobacteria</taxon>
        <taxon>Burkholderiales</taxon>
        <taxon>Alcaligenaceae</taxon>
        <taxon>Bordetella</taxon>
    </lineage>
</organism>
<dbReference type="InterPro" id="IPR036388">
    <property type="entry name" value="WH-like_DNA-bd_sf"/>
</dbReference>
<sequence>MSKRQASVDPHFPGDPDTGDPLIGARLRYGLEYVERRIGQALADAGYADIHPAHFKVLRFPPPDNERPIDLAARAGMTKQAMNYLLVQLEEMGYVRRVPVKGTPARLISLTDKGWKVAQIQRATVHAIEDEWRQRIGERRFDVFYDVLTELTDAEQQRATGPLPE</sequence>
<reference evidence="1 2" key="1">
    <citation type="submission" date="2017-05" db="EMBL/GenBank/DDBJ databases">
        <title>Complete and WGS of Bordetella genogroups.</title>
        <authorList>
            <person name="Spilker T."/>
            <person name="LiPuma J."/>
        </authorList>
    </citation>
    <scope>NUCLEOTIDE SEQUENCE [LARGE SCALE GENOMIC DNA]</scope>
    <source>
        <strain evidence="1 2">AU7206</strain>
    </source>
</reference>
<dbReference type="RefSeq" id="WP_086079481.1">
    <property type="nucleotide sequence ID" value="NZ_CP021111.1"/>
</dbReference>
<evidence type="ECO:0000313" key="1">
    <source>
        <dbReference type="EMBL" id="ARP95721.1"/>
    </source>
</evidence>
<keyword evidence="2" id="KW-1185">Reference proteome</keyword>
<proteinExistence type="predicted"/>
<dbReference type="AlphaFoldDB" id="A0A1W6ZEF8"/>
<dbReference type="EMBL" id="CP021111">
    <property type="protein sequence ID" value="ARP95721.1"/>
    <property type="molecule type" value="Genomic_DNA"/>
</dbReference>
<evidence type="ECO:0000313" key="2">
    <source>
        <dbReference type="Proteomes" id="UP000194161"/>
    </source>
</evidence>